<protein>
    <recommendedName>
        <fullName evidence="1">Reverse transcriptase domain-containing protein</fullName>
    </recommendedName>
</protein>
<sequence length="87" mass="9912">METIINGQLLRYLEGHQLISDSQYGFRRGRLADDLLVYLTHRWAVAIESKGEALAVSLDIAKAFDRVWHRALLSKLPAYGLLEKLCN</sequence>
<dbReference type="Proteomes" id="UP000663880">
    <property type="component" value="Unassembled WGS sequence"/>
</dbReference>
<proteinExistence type="predicted"/>
<dbReference type="InterPro" id="IPR000477">
    <property type="entry name" value="RT_dom"/>
</dbReference>
<gene>
    <name evidence="2" type="ORF">PMACD_LOCUS8190</name>
</gene>
<dbReference type="AlphaFoldDB" id="A0A821T0A8"/>
<evidence type="ECO:0000313" key="2">
    <source>
        <dbReference type="EMBL" id="CAF4864422.1"/>
    </source>
</evidence>
<dbReference type="Pfam" id="PF00078">
    <property type="entry name" value="RVT_1"/>
    <property type="match status" value="1"/>
</dbReference>
<accession>A0A821T0A8</accession>
<reference evidence="2" key="1">
    <citation type="submission" date="2021-02" db="EMBL/GenBank/DDBJ databases">
        <authorList>
            <person name="Steward A R."/>
        </authorList>
    </citation>
    <scope>NUCLEOTIDE SEQUENCE</scope>
</reference>
<feature type="domain" description="Reverse transcriptase" evidence="1">
    <location>
        <begin position="5"/>
        <end position="83"/>
    </location>
</feature>
<organism evidence="2 3">
    <name type="scientific">Pieris macdunnoughi</name>
    <dbReference type="NCBI Taxonomy" id="345717"/>
    <lineage>
        <taxon>Eukaryota</taxon>
        <taxon>Metazoa</taxon>
        <taxon>Ecdysozoa</taxon>
        <taxon>Arthropoda</taxon>
        <taxon>Hexapoda</taxon>
        <taxon>Insecta</taxon>
        <taxon>Pterygota</taxon>
        <taxon>Neoptera</taxon>
        <taxon>Endopterygota</taxon>
        <taxon>Lepidoptera</taxon>
        <taxon>Glossata</taxon>
        <taxon>Ditrysia</taxon>
        <taxon>Papilionoidea</taxon>
        <taxon>Pieridae</taxon>
        <taxon>Pierinae</taxon>
        <taxon>Pieris</taxon>
    </lineage>
</organism>
<dbReference type="EMBL" id="CAJOBZ010000021">
    <property type="protein sequence ID" value="CAF4864422.1"/>
    <property type="molecule type" value="Genomic_DNA"/>
</dbReference>
<keyword evidence="3" id="KW-1185">Reference proteome</keyword>
<evidence type="ECO:0000259" key="1">
    <source>
        <dbReference type="Pfam" id="PF00078"/>
    </source>
</evidence>
<dbReference type="OrthoDB" id="10065625at2759"/>
<name>A0A821T0A8_9NEOP</name>
<evidence type="ECO:0000313" key="3">
    <source>
        <dbReference type="Proteomes" id="UP000663880"/>
    </source>
</evidence>
<comment type="caution">
    <text evidence="2">The sequence shown here is derived from an EMBL/GenBank/DDBJ whole genome shotgun (WGS) entry which is preliminary data.</text>
</comment>